<dbReference type="Pfam" id="PF01329">
    <property type="entry name" value="Pterin_4a"/>
    <property type="match status" value="1"/>
</dbReference>
<dbReference type="CDD" id="cd00913">
    <property type="entry name" value="PCD_DCoH_subfamily_a"/>
    <property type="match status" value="1"/>
</dbReference>
<dbReference type="PANTHER" id="PTHR12599">
    <property type="entry name" value="PTERIN-4-ALPHA-CARBINOLAMINE DEHYDRATASE"/>
    <property type="match status" value="1"/>
</dbReference>
<comment type="catalytic activity">
    <reaction evidence="1 4">
        <text>(4aS,6R)-4a-hydroxy-L-erythro-5,6,7,8-tetrahydrobiopterin = (6R)-L-erythro-6,7-dihydrobiopterin + H2O</text>
        <dbReference type="Rhea" id="RHEA:11920"/>
        <dbReference type="ChEBI" id="CHEBI:15377"/>
        <dbReference type="ChEBI" id="CHEBI:15642"/>
        <dbReference type="ChEBI" id="CHEBI:43120"/>
        <dbReference type="EC" id="4.2.1.96"/>
    </reaction>
</comment>
<dbReference type="PANTHER" id="PTHR12599:SF0">
    <property type="entry name" value="PTERIN-4-ALPHA-CARBINOLAMINE DEHYDRATASE"/>
    <property type="match status" value="1"/>
</dbReference>
<keyword evidence="6" id="KW-1185">Reference proteome</keyword>
<dbReference type="Proteomes" id="UP001549251">
    <property type="component" value="Unassembled WGS sequence"/>
</dbReference>
<sequence>MNVNDLATRHCQPRKGKEHALSGAQVAELLQQLPSGWQLRGDGAAIVKDFRFADFHHTLGFINAVGFMANQEDHHPDLEAGYGHCQVLWSTHDVGGLSLNDFICAARVEALLAR</sequence>
<dbReference type="GO" id="GO:0008124">
    <property type="term" value="F:4-alpha-hydroxytetrahydrobiopterin dehydratase activity"/>
    <property type="evidence" value="ECO:0007669"/>
    <property type="project" value="UniProtKB-EC"/>
</dbReference>
<dbReference type="EMBL" id="JBEPSD010000001">
    <property type="protein sequence ID" value="MET4567711.1"/>
    <property type="molecule type" value="Genomic_DNA"/>
</dbReference>
<proteinExistence type="inferred from homology"/>
<dbReference type="InterPro" id="IPR001533">
    <property type="entry name" value="Pterin_deHydtase"/>
</dbReference>
<dbReference type="NCBIfam" id="NF002019">
    <property type="entry name" value="PRK00823.1-4"/>
    <property type="match status" value="1"/>
</dbReference>
<evidence type="ECO:0000313" key="5">
    <source>
        <dbReference type="EMBL" id="MET4567711.1"/>
    </source>
</evidence>
<dbReference type="Gene3D" id="3.30.1360.20">
    <property type="entry name" value="Transcriptional coactivator/pterin dehydratase"/>
    <property type="match status" value="1"/>
</dbReference>
<protein>
    <recommendedName>
        <fullName evidence="4">Putative pterin-4-alpha-carbinolamine dehydratase</fullName>
        <shortName evidence="4">PHS</shortName>
        <ecNumber evidence="4">4.2.1.96</ecNumber>
    </recommendedName>
    <alternativeName>
        <fullName evidence="4">4-alpha-hydroxy-tetrahydropterin dehydratase</fullName>
    </alternativeName>
    <alternativeName>
        <fullName evidence="4">Pterin carbinolamine dehydratase</fullName>
        <shortName evidence="4">PCD</shortName>
    </alternativeName>
</protein>
<dbReference type="EC" id="4.2.1.96" evidence="4"/>
<dbReference type="InterPro" id="IPR036428">
    <property type="entry name" value="PCD_sf"/>
</dbReference>
<comment type="caution">
    <text evidence="5">The sequence shown here is derived from an EMBL/GenBank/DDBJ whole genome shotgun (WGS) entry which is preliminary data.</text>
</comment>
<gene>
    <name evidence="5" type="ORF">ABIE04_000038</name>
</gene>
<dbReference type="SUPFAM" id="SSF55248">
    <property type="entry name" value="PCD-like"/>
    <property type="match status" value="1"/>
</dbReference>
<comment type="similarity">
    <text evidence="2 4">Belongs to the pterin-4-alpha-carbinolamine dehydratase family.</text>
</comment>
<keyword evidence="3 4" id="KW-0456">Lyase</keyword>
<evidence type="ECO:0000256" key="3">
    <source>
        <dbReference type="ARBA" id="ARBA00023239"/>
    </source>
</evidence>
<organism evidence="5 6">
    <name type="scientific">Rhodanobacter soli</name>
    <dbReference type="NCBI Taxonomy" id="590609"/>
    <lineage>
        <taxon>Bacteria</taxon>
        <taxon>Pseudomonadati</taxon>
        <taxon>Pseudomonadota</taxon>
        <taxon>Gammaproteobacteria</taxon>
        <taxon>Lysobacterales</taxon>
        <taxon>Rhodanobacteraceae</taxon>
        <taxon>Rhodanobacter</taxon>
    </lineage>
</organism>
<reference evidence="5 6" key="1">
    <citation type="submission" date="2024-06" db="EMBL/GenBank/DDBJ databases">
        <title>Sorghum-associated microbial communities from plants grown in Nebraska, USA.</title>
        <authorList>
            <person name="Schachtman D."/>
        </authorList>
    </citation>
    <scope>NUCLEOTIDE SEQUENCE [LARGE SCALE GENOMIC DNA]</scope>
    <source>
        <strain evidence="5 6">1757</strain>
    </source>
</reference>
<evidence type="ECO:0000256" key="2">
    <source>
        <dbReference type="ARBA" id="ARBA00006472"/>
    </source>
</evidence>
<accession>A0ABV2PRQ1</accession>
<dbReference type="RefSeq" id="WP_354546590.1">
    <property type="nucleotide sequence ID" value="NZ_JBEPSD010000001.1"/>
</dbReference>
<dbReference type="HAMAP" id="MF_00434">
    <property type="entry name" value="Pterin_4_alpha"/>
    <property type="match status" value="1"/>
</dbReference>
<evidence type="ECO:0000256" key="4">
    <source>
        <dbReference type="HAMAP-Rule" id="MF_00434"/>
    </source>
</evidence>
<evidence type="ECO:0000256" key="1">
    <source>
        <dbReference type="ARBA" id="ARBA00001554"/>
    </source>
</evidence>
<name>A0ABV2PRQ1_9GAMM</name>
<evidence type="ECO:0000313" key="6">
    <source>
        <dbReference type="Proteomes" id="UP001549251"/>
    </source>
</evidence>